<evidence type="ECO:0000313" key="4">
    <source>
        <dbReference type="Proteomes" id="UP000800094"/>
    </source>
</evidence>
<gene>
    <name evidence="3" type="ORF">BU26DRAFT_511737</name>
</gene>
<dbReference type="InterPro" id="IPR011009">
    <property type="entry name" value="Kinase-like_dom_sf"/>
</dbReference>
<evidence type="ECO:0000256" key="1">
    <source>
        <dbReference type="SAM" id="MobiDB-lite"/>
    </source>
</evidence>
<dbReference type="GO" id="GO:0005737">
    <property type="term" value="C:cytoplasm"/>
    <property type="evidence" value="ECO:0007669"/>
    <property type="project" value="TreeGrafter"/>
</dbReference>
<dbReference type="GO" id="GO:0005634">
    <property type="term" value="C:nucleus"/>
    <property type="evidence" value="ECO:0007669"/>
    <property type="project" value="TreeGrafter"/>
</dbReference>
<dbReference type="PROSITE" id="PS50011">
    <property type="entry name" value="PROTEIN_KINASE_DOM"/>
    <property type="match status" value="1"/>
</dbReference>
<dbReference type="AlphaFoldDB" id="A0A6A6HT09"/>
<sequence length="450" mass="50134">MQTAQHHLRKEKRLCDAPIVALHQDMRTAKFLLGAGKYCHVILHADTTGKDIGYINSTHATIIPDPDTEDVEIHNVSATTTFKLSSLTTEPMERKTVRSGSYERIHPGTTWQLQLALGVLFNVYIPCGGDQTHSVVTLPTAPSKKSAARPQPAKRRTSRQSGEDQIAPMLAPTQISPPSLARPKHDALRVAAATPTTHVYRKERGGQVVAVKKCRKPELESSVSTWEREYRILDHLRRPWLSPHIANLIRYDAMKLILELEFIGPDLGKRIDACKMSTIQPATQNLIWHHISQALVFIHKQGITHCDIKAENVLLTPGDSRAVLCDFGCGAFGHERAHSGGTPRYIAPEYATANERGLPGDIWAFGVTMMFVLRLIPLPVQPGWDISKVPREPAIRAKMFEWIGGLRAVTVPESEALVKRMLEVKPRNRITAAELVEEVGMRIQRHLLAA</sequence>
<dbReference type="RefSeq" id="XP_033675912.1">
    <property type="nucleotide sequence ID" value="XM_033827328.1"/>
</dbReference>
<dbReference type="InterPro" id="IPR000719">
    <property type="entry name" value="Prot_kinase_dom"/>
</dbReference>
<dbReference type="PANTHER" id="PTHR44167:SF24">
    <property type="entry name" value="SERINE_THREONINE-PROTEIN KINASE CHK2"/>
    <property type="match status" value="1"/>
</dbReference>
<dbReference type="GeneID" id="54580658"/>
<dbReference type="Proteomes" id="UP000800094">
    <property type="component" value="Unassembled WGS sequence"/>
</dbReference>
<dbReference type="Gene3D" id="1.10.510.10">
    <property type="entry name" value="Transferase(Phosphotransferase) domain 1"/>
    <property type="match status" value="1"/>
</dbReference>
<dbReference type="Pfam" id="PF00069">
    <property type="entry name" value="Pkinase"/>
    <property type="match status" value="1"/>
</dbReference>
<dbReference type="SMART" id="SM00220">
    <property type="entry name" value="S_TKc"/>
    <property type="match status" value="1"/>
</dbReference>
<protein>
    <submittedName>
        <fullName evidence="3">Kinase-like protein</fullName>
    </submittedName>
</protein>
<dbReference type="PROSITE" id="PS00108">
    <property type="entry name" value="PROTEIN_KINASE_ST"/>
    <property type="match status" value="1"/>
</dbReference>
<reference evidence="3" key="1">
    <citation type="journal article" date="2020" name="Stud. Mycol.">
        <title>101 Dothideomycetes genomes: a test case for predicting lifestyles and emergence of pathogens.</title>
        <authorList>
            <person name="Haridas S."/>
            <person name="Albert R."/>
            <person name="Binder M."/>
            <person name="Bloem J."/>
            <person name="Labutti K."/>
            <person name="Salamov A."/>
            <person name="Andreopoulos B."/>
            <person name="Baker S."/>
            <person name="Barry K."/>
            <person name="Bills G."/>
            <person name="Bluhm B."/>
            <person name="Cannon C."/>
            <person name="Castanera R."/>
            <person name="Culley D."/>
            <person name="Daum C."/>
            <person name="Ezra D."/>
            <person name="Gonzalez J."/>
            <person name="Henrissat B."/>
            <person name="Kuo A."/>
            <person name="Liang C."/>
            <person name="Lipzen A."/>
            <person name="Lutzoni F."/>
            <person name="Magnuson J."/>
            <person name="Mondo S."/>
            <person name="Nolan M."/>
            <person name="Ohm R."/>
            <person name="Pangilinan J."/>
            <person name="Park H.-J."/>
            <person name="Ramirez L."/>
            <person name="Alfaro M."/>
            <person name="Sun H."/>
            <person name="Tritt A."/>
            <person name="Yoshinaga Y."/>
            <person name="Zwiers L.-H."/>
            <person name="Turgeon B."/>
            <person name="Goodwin S."/>
            <person name="Spatafora J."/>
            <person name="Crous P."/>
            <person name="Grigoriev I."/>
        </authorList>
    </citation>
    <scope>NUCLEOTIDE SEQUENCE</scope>
    <source>
        <strain evidence="3">CBS 122368</strain>
    </source>
</reference>
<keyword evidence="4" id="KW-1185">Reference proteome</keyword>
<dbReference type="InterPro" id="IPR008271">
    <property type="entry name" value="Ser/Thr_kinase_AS"/>
</dbReference>
<dbReference type="GO" id="GO:0005524">
    <property type="term" value="F:ATP binding"/>
    <property type="evidence" value="ECO:0007669"/>
    <property type="project" value="InterPro"/>
</dbReference>
<evidence type="ECO:0000313" key="3">
    <source>
        <dbReference type="EMBL" id="KAF2240908.1"/>
    </source>
</evidence>
<dbReference type="PANTHER" id="PTHR44167">
    <property type="entry name" value="OVARIAN-SPECIFIC SERINE/THREONINE-PROTEIN KINASE LOK-RELATED"/>
    <property type="match status" value="1"/>
</dbReference>
<dbReference type="SUPFAM" id="SSF56112">
    <property type="entry name" value="Protein kinase-like (PK-like)"/>
    <property type="match status" value="1"/>
</dbReference>
<accession>A0A6A6HT09</accession>
<proteinExistence type="predicted"/>
<dbReference type="EMBL" id="ML987214">
    <property type="protein sequence ID" value="KAF2240908.1"/>
    <property type="molecule type" value="Genomic_DNA"/>
</dbReference>
<keyword evidence="3" id="KW-0418">Kinase</keyword>
<feature type="region of interest" description="Disordered" evidence="1">
    <location>
        <begin position="136"/>
        <end position="181"/>
    </location>
</feature>
<keyword evidence="3" id="KW-0808">Transferase</keyword>
<dbReference type="CDD" id="cd00180">
    <property type="entry name" value="PKc"/>
    <property type="match status" value="1"/>
</dbReference>
<evidence type="ECO:0000259" key="2">
    <source>
        <dbReference type="PROSITE" id="PS50011"/>
    </source>
</evidence>
<dbReference type="OrthoDB" id="1668230at2759"/>
<name>A0A6A6HT09_9PLEO</name>
<feature type="domain" description="Protein kinase" evidence="2">
    <location>
        <begin position="185"/>
        <end position="449"/>
    </location>
</feature>
<organism evidence="3 4">
    <name type="scientific">Trematosphaeria pertusa</name>
    <dbReference type="NCBI Taxonomy" id="390896"/>
    <lineage>
        <taxon>Eukaryota</taxon>
        <taxon>Fungi</taxon>
        <taxon>Dikarya</taxon>
        <taxon>Ascomycota</taxon>
        <taxon>Pezizomycotina</taxon>
        <taxon>Dothideomycetes</taxon>
        <taxon>Pleosporomycetidae</taxon>
        <taxon>Pleosporales</taxon>
        <taxon>Massarineae</taxon>
        <taxon>Trematosphaeriaceae</taxon>
        <taxon>Trematosphaeria</taxon>
    </lineage>
</organism>
<dbReference type="GO" id="GO:0004674">
    <property type="term" value="F:protein serine/threonine kinase activity"/>
    <property type="evidence" value="ECO:0007669"/>
    <property type="project" value="TreeGrafter"/>
</dbReference>
<dbReference type="GO" id="GO:0044773">
    <property type="term" value="P:mitotic DNA damage checkpoint signaling"/>
    <property type="evidence" value="ECO:0007669"/>
    <property type="project" value="TreeGrafter"/>
</dbReference>